<evidence type="ECO:0000256" key="30">
    <source>
        <dbReference type="ARBA" id="ARBA00048953"/>
    </source>
</evidence>
<dbReference type="InterPro" id="IPR041694">
    <property type="entry name" value="ADH_N_2"/>
</dbReference>
<evidence type="ECO:0000313" key="37">
    <source>
        <dbReference type="Proteomes" id="UP000283509"/>
    </source>
</evidence>
<dbReference type="SMART" id="SM00829">
    <property type="entry name" value="PKS_ER"/>
    <property type="match status" value="1"/>
</dbReference>
<keyword evidence="15" id="KW-0379">Hydroxylation</keyword>
<dbReference type="PANTHER" id="PTHR43205:SF7">
    <property type="entry name" value="PROSTAGLANDIN REDUCTASE 1"/>
    <property type="match status" value="1"/>
</dbReference>
<evidence type="ECO:0000256" key="8">
    <source>
        <dbReference type="ARBA" id="ARBA00022501"/>
    </source>
</evidence>
<comment type="catalytic activity">
    <reaction evidence="20">
        <text>octanal + NADP(+) = (2E)-octenal + NADPH + H(+)</text>
        <dbReference type="Rhea" id="RHEA:50780"/>
        <dbReference type="ChEBI" id="CHEBI:15378"/>
        <dbReference type="ChEBI" id="CHEBI:17935"/>
        <dbReference type="ChEBI" id="CHEBI:57783"/>
        <dbReference type="ChEBI" id="CHEBI:58349"/>
        <dbReference type="ChEBI" id="CHEBI:61748"/>
    </reaction>
    <physiologicalReaction direction="right-to-left" evidence="20">
        <dbReference type="Rhea" id="RHEA:50782"/>
    </physiologicalReaction>
</comment>
<evidence type="ECO:0000259" key="35">
    <source>
        <dbReference type="SMART" id="SM00829"/>
    </source>
</evidence>
<name>A0A423U674_PENVA</name>
<evidence type="ECO:0000256" key="32">
    <source>
        <dbReference type="ARBA" id="ARBA00049070"/>
    </source>
</evidence>
<comment type="subunit">
    <text evidence="3">Monomer or homodimer.</text>
</comment>
<organism evidence="36 37">
    <name type="scientific">Penaeus vannamei</name>
    <name type="common">Whiteleg shrimp</name>
    <name type="synonym">Litopenaeus vannamei</name>
    <dbReference type="NCBI Taxonomy" id="6689"/>
    <lineage>
        <taxon>Eukaryota</taxon>
        <taxon>Metazoa</taxon>
        <taxon>Ecdysozoa</taxon>
        <taxon>Arthropoda</taxon>
        <taxon>Crustacea</taxon>
        <taxon>Multicrustacea</taxon>
        <taxon>Malacostraca</taxon>
        <taxon>Eumalacostraca</taxon>
        <taxon>Eucarida</taxon>
        <taxon>Decapoda</taxon>
        <taxon>Dendrobranchiata</taxon>
        <taxon>Penaeoidea</taxon>
        <taxon>Penaeidae</taxon>
        <taxon>Penaeus</taxon>
    </lineage>
</organism>
<evidence type="ECO:0000256" key="25">
    <source>
        <dbReference type="ARBA" id="ARBA00047903"/>
    </source>
</evidence>
<comment type="catalytic activity">
    <reaction evidence="21">
        <text>decanal + NADP(+) = (2E)-decenal + NADPH + H(+)</text>
        <dbReference type="Rhea" id="RHEA:50612"/>
        <dbReference type="ChEBI" id="CHEBI:15378"/>
        <dbReference type="ChEBI" id="CHEBI:31457"/>
        <dbReference type="ChEBI" id="CHEBI:57783"/>
        <dbReference type="ChEBI" id="CHEBI:58349"/>
        <dbReference type="ChEBI" id="CHEBI:133455"/>
    </reaction>
    <physiologicalReaction direction="right-to-left" evidence="21">
        <dbReference type="Rhea" id="RHEA:50614"/>
    </physiologicalReaction>
</comment>
<evidence type="ECO:0000256" key="26">
    <source>
        <dbReference type="ARBA" id="ARBA00048066"/>
    </source>
</evidence>
<evidence type="ECO:0000256" key="2">
    <source>
        <dbReference type="ARBA" id="ARBA00010460"/>
    </source>
</evidence>
<dbReference type="SUPFAM" id="SSF50129">
    <property type="entry name" value="GroES-like"/>
    <property type="match status" value="2"/>
</dbReference>
<dbReference type="GO" id="GO:0005737">
    <property type="term" value="C:cytoplasm"/>
    <property type="evidence" value="ECO:0007669"/>
    <property type="project" value="UniProtKB-SubCell"/>
</dbReference>
<keyword evidence="14" id="KW-0443">Lipid metabolism</keyword>
<keyword evidence="8" id="KW-0644">Prostaglandin metabolism</keyword>
<dbReference type="GO" id="GO:0006693">
    <property type="term" value="P:prostaglandin metabolic process"/>
    <property type="evidence" value="ECO:0007669"/>
    <property type="project" value="UniProtKB-KW"/>
</dbReference>
<keyword evidence="12" id="KW-0007">Acetylation</keyword>
<dbReference type="InterPro" id="IPR014190">
    <property type="entry name" value="PTGR1"/>
</dbReference>
<evidence type="ECO:0000256" key="21">
    <source>
        <dbReference type="ARBA" id="ARBA00047617"/>
    </source>
</evidence>
<evidence type="ECO:0000256" key="20">
    <source>
        <dbReference type="ARBA" id="ARBA00047461"/>
    </source>
</evidence>
<comment type="catalytic activity">
    <reaction evidence="30">
        <text>6-trans-leukotriene B4 + NADP(+) = 12-oxo-(5S)-hydroxy-(6E,8E,10E,14Z)-eicosatetraenoate + NADPH + H(+)</text>
        <dbReference type="Rhea" id="RHEA:51204"/>
        <dbReference type="ChEBI" id="CHEBI:15378"/>
        <dbReference type="ChEBI" id="CHEBI:57783"/>
        <dbReference type="ChEBI" id="CHEBI:58349"/>
        <dbReference type="ChEBI" id="CHEBI:90723"/>
        <dbReference type="ChEBI" id="CHEBI:133974"/>
    </reaction>
    <physiologicalReaction direction="left-to-right" evidence="30">
        <dbReference type="Rhea" id="RHEA:51205"/>
    </physiologicalReaction>
</comment>
<dbReference type="EC" id="1.3.1.74" evidence="5"/>
<keyword evidence="37" id="KW-1185">Reference proteome</keyword>
<comment type="caution">
    <text evidence="36">The sequence shown here is derived from an EMBL/GenBank/DDBJ whole genome shotgun (WGS) entry which is preliminary data.</text>
</comment>
<evidence type="ECO:0000256" key="34">
    <source>
        <dbReference type="ARBA" id="ARBA00049368"/>
    </source>
</evidence>
<protein>
    <recommendedName>
        <fullName evidence="6">Prostaglandin reductase 1</fullName>
        <ecNumber evidence="4">1.3.1.48</ecNumber>
        <ecNumber evidence="5">1.3.1.74</ecNumber>
    </recommendedName>
    <alternativeName>
        <fullName evidence="19">15-oxoprostaglandin 13-reductase</fullName>
    </alternativeName>
    <alternativeName>
        <fullName evidence="17">Dithiolethione-inducible gene 1 protein</fullName>
    </alternativeName>
    <alternativeName>
        <fullName evidence="16">Leukotriene B4 12-hydroxydehydrogenase</fullName>
    </alternativeName>
    <alternativeName>
        <fullName evidence="18">NAD(P)H-dependent alkenal/one oxidoreductase</fullName>
    </alternativeName>
</protein>
<feature type="domain" description="Enoyl reductase (ER)" evidence="35">
    <location>
        <begin position="15"/>
        <end position="330"/>
    </location>
</feature>
<keyword evidence="13" id="KW-0560">Oxidoreductase</keyword>
<comment type="catalytic activity">
    <reaction evidence="23">
        <text>leukotriene B4 + NADP(+) = 12-oxo-leukotriene B4 + NADPH + H(+)</text>
        <dbReference type="Rhea" id="RHEA:50608"/>
        <dbReference type="ChEBI" id="CHEBI:15378"/>
        <dbReference type="ChEBI" id="CHEBI:57461"/>
        <dbReference type="ChEBI" id="CHEBI:57783"/>
        <dbReference type="ChEBI" id="CHEBI:58349"/>
        <dbReference type="ChEBI" id="CHEBI:133309"/>
    </reaction>
    <physiologicalReaction direction="left-to-right" evidence="23">
        <dbReference type="Rhea" id="RHEA:50609"/>
    </physiologicalReaction>
</comment>
<reference evidence="36 37" key="2">
    <citation type="submission" date="2019-01" db="EMBL/GenBank/DDBJ databases">
        <title>The decoding of complex shrimp genome reveals the adaptation for benthos swimmer, frequently molting mechanism and breeding impact on genome.</title>
        <authorList>
            <person name="Sun Y."/>
            <person name="Gao Y."/>
            <person name="Yu Y."/>
        </authorList>
    </citation>
    <scope>NUCLEOTIDE SEQUENCE [LARGE SCALE GENOMIC DNA]</scope>
    <source>
        <tissue evidence="36">Muscle</tissue>
    </source>
</reference>
<keyword evidence="9" id="KW-0597">Phosphoprotein</keyword>
<dbReference type="AlphaFoldDB" id="A0A423U674"/>
<dbReference type="Gene3D" id="3.40.50.720">
    <property type="entry name" value="NAD(P)-binding Rossmann-like Domain"/>
    <property type="match status" value="1"/>
</dbReference>
<evidence type="ECO:0000256" key="3">
    <source>
        <dbReference type="ARBA" id="ARBA00011852"/>
    </source>
</evidence>
<evidence type="ECO:0000256" key="18">
    <source>
        <dbReference type="ARBA" id="ARBA00032297"/>
    </source>
</evidence>
<gene>
    <name evidence="36" type="ORF">C7M84_022599</name>
</gene>
<keyword evidence="11" id="KW-0521">NADP</keyword>
<dbReference type="OrthoDB" id="809632at2759"/>
<evidence type="ECO:0000256" key="16">
    <source>
        <dbReference type="ARBA" id="ARBA00031851"/>
    </source>
</evidence>
<sequence>MVKARIWTLAKQPVGIPRKEDFSCIEKEVSECKNGDVIVEAEYLSVDPYMCFMAKKVPFGTPMIGTQVSRVIESKNPDLPVGSYVVAQAGWCTHARLPAKSFQIDNWFKRSEILIPLEPLPRSLGLGVIGMPGNTAYFGLLEVCKPKAGETVLVNAAAGAVGSTVVQIAKLKGCKVIAFAGSDEKVAWLKELGADHAYNYKTTSVTDCLSEAAPEKINCYFDNVGGKFTADVLPHMADYGRVAVCGSISNYTNDDHSDPYCDPVVKAKKLHIEGLNVNRWSDWTQGLEQMKEWVLEGKVKYRETVYEGFEKMPEAFIGLFSGDNIGKAVVKA</sequence>
<comment type="subcellular location">
    <subcellularLocation>
        <location evidence="1">Cytoplasm</location>
    </subcellularLocation>
</comment>
<comment type="catalytic activity">
    <reaction evidence="27">
        <text>13,14-dihydro-15-oxo-PGF2alpha + NADP(+) = 15-oxoprostaglandin F2alpha + NADPH + H(+)</text>
        <dbReference type="Rhea" id="RHEA:50588"/>
        <dbReference type="ChEBI" id="CHEBI:15378"/>
        <dbReference type="ChEBI" id="CHEBI:57783"/>
        <dbReference type="ChEBI" id="CHEBI:58349"/>
        <dbReference type="ChEBI" id="CHEBI:133374"/>
        <dbReference type="ChEBI" id="CHEBI:133409"/>
    </reaction>
    <physiologicalReaction direction="right-to-left" evidence="27">
        <dbReference type="Rhea" id="RHEA:50590"/>
    </physiologicalReaction>
</comment>
<evidence type="ECO:0000256" key="4">
    <source>
        <dbReference type="ARBA" id="ARBA00011981"/>
    </source>
</evidence>
<comment type="catalytic activity">
    <reaction evidence="24">
        <text>13,14-dihydro-15-oxo-prostaglandin F1alpha + NADP(+) = 15-oxoprostaglandin F1alpha + NADPH + H(+)</text>
        <dbReference type="Rhea" id="RHEA:50592"/>
        <dbReference type="ChEBI" id="CHEBI:15378"/>
        <dbReference type="ChEBI" id="CHEBI:57783"/>
        <dbReference type="ChEBI" id="CHEBI:58349"/>
        <dbReference type="ChEBI" id="CHEBI:79072"/>
        <dbReference type="ChEBI" id="CHEBI:133411"/>
    </reaction>
    <physiologicalReaction direction="right-to-left" evidence="24">
        <dbReference type="Rhea" id="RHEA:50594"/>
    </physiologicalReaction>
</comment>
<evidence type="ECO:0000256" key="6">
    <source>
        <dbReference type="ARBA" id="ARBA00020651"/>
    </source>
</evidence>
<reference evidence="36 37" key="1">
    <citation type="submission" date="2018-04" db="EMBL/GenBank/DDBJ databases">
        <authorList>
            <person name="Zhang X."/>
            <person name="Yuan J."/>
            <person name="Li F."/>
            <person name="Xiang J."/>
        </authorList>
    </citation>
    <scope>NUCLEOTIDE SEQUENCE [LARGE SCALE GENOMIC DNA]</scope>
    <source>
        <tissue evidence="36">Muscle</tissue>
    </source>
</reference>
<dbReference type="InterPro" id="IPR013149">
    <property type="entry name" value="ADH-like_C"/>
</dbReference>
<dbReference type="GO" id="GO:0032440">
    <property type="term" value="F:2-alkenal reductase [NAD(P)H] activity"/>
    <property type="evidence" value="ECO:0007669"/>
    <property type="project" value="UniProtKB-EC"/>
</dbReference>
<dbReference type="Gene3D" id="3.90.180.10">
    <property type="entry name" value="Medium-chain alcohol dehydrogenases, catalytic domain"/>
    <property type="match status" value="1"/>
</dbReference>
<proteinExistence type="inferred from homology"/>
<evidence type="ECO:0000256" key="31">
    <source>
        <dbReference type="ARBA" id="ARBA00049068"/>
    </source>
</evidence>
<evidence type="ECO:0000256" key="12">
    <source>
        <dbReference type="ARBA" id="ARBA00022990"/>
    </source>
</evidence>
<keyword evidence="7" id="KW-0963">Cytoplasm</keyword>
<evidence type="ECO:0000256" key="13">
    <source>
        <dbReference type="ARBA" id="ARBA00023002"/>
    </source>
</evidence>
<evidence type="ECO:0000256" key="27">
    <source>
        <dbReference type="ARBA" id="ARBA00048290"/>
    </source>
</evidence>
<comment type="similarity">
    <text evidence="2">Belongs to the NADP-dependent oxidoreductase L4BD family.</text>
</comment>
<comment type="catalytic activity">
    <reaction evidence="26">
        <text>nonan-2-one + NADP(+) = (3E)-nonen-2-one + NADPH + H(+)</text>
        <dbReference type="Rhea" id="RHEA:50616"/>
        <dbReference type="ChEBI" id="CHEBI:15378"/>
        <dbReference type="ChEBI" id="CHEBI:57783"/>
        <dbReference type="ChEBI" id="CHEBI:58349"/>
        <dbReference type="ChEBI" id="CHEBI:77927"/>
        <dbReference type="ChEBI" id="CHEBI:133457"/>
    </reaction>
    <physiologicalReaction direction="right-to-left" evidence="26">
        <dbReference type="Rhea" id="RHEA:50618"/>
    </physiologicalReaction>
</comment>
<evidence type="ECO:0000256" key="7">
    <source>
        <dbReference type="ARBA" id="ARBA00022490"/>
    </source>
</evidence>
<keyword evidence="10" id="KW-0276">Fatty acid metabolism</keyword>
<comment type="catalytic activity">
    <reaction evidence="33">
        <text>an n-alkanal + NADP(+) = an alk-2-enal + NADPH + H(+)</text>
        <dbReference type="Rhea" id="RHEA:13737"/>
        <dbReference type="ChEBI" id="CHEBI:12834"/>
        <dbReference type="ChEBI" id="CHEBI:13757"/>
        <dbReference type="ChEBI" id="CHEBI:15378"/>
        <dbReference type="ChEBI" id="CHEBI:57783"/>
        <dbReference type="ChEBI" id="CHEBI:58349"/>
        <dbReference type="EC" id="1.3.1.74"/>
    </reaction>
    <physiologicalReaction direction="right-to-left" evidence="33">
        <dbReference type="Rhea" id="RHEA:13739"/>
    </physiologicalReaction>
</comment>
<dbReference type="EC" id="1.3.1.48" evidence="4"/>
<dbReference type="PANTHER" id="PTHR43205">
    <property type="entry name" value="PROSTAGLANDIN REDUCTASE"/>
    <property type="match status" value="1"/>
</dbReference>
<evidence type="ECO:0000256" key="1">
    <source>
        <dbReference type="ARBA" id="ARBA00004496"/>
    </source>
</evidence>
<dbReference type="FunFam" id="3.40.50.720:FF:000121">
    <property type="entry name" value="Prostaglandin reductase 2"/>
    <property type="match status" value="1"/>
</dbReference>
<evidence type="ECO:0000256" key="5">
    <source>
        <dbReference type="ARBA" id="ARBA00012410"/>
    </source>
</evidence>
<dbReference type="SUPFAM" id="SSF51735">
    <property type="entry name" value="NAD(P)-binding Rossmann-fold domains"/>
    <property type="match status" value="1"/>
</dbReference>
<comment type="catalytic activity">
    <reaction evidence="25">
        <text>dodecanal + NADP(+) = (2E)-dodecenal + NADPH + H(+)</text>
        <dbReference type="Rhea" id="RHEA:50784"/>
        <dbReference type="ChEBI" id="CHEBI:15378"/>
        <dbReference type="ChEBI" id="CHEBI:27836"/>
        <dbReference type="ChEBI" id="CHEBI:57783"/>
        <dbReference type="ChEBI" id="CHEBI:58349"/>
        <dbReference type="ChEBI" id="CHEBI:133741"/>
    </reaction>
    <physiologicalReaction direction="right-to-left" evidence="25">
        <dbReference type="Rhea" id="RHEA:50786"/>
    </physiologicalReaction>
</comment>
<dbReference type="Pfam" id="PF00107">
    <property type="entry name" value="ADH_zinc_N"/>
    <property type="match status" value="1"/>
</dbReference>
<evidence type="ECO:0000256" key="23">
    <source>
        <dbReference type="ARBA" id="ARBA00047871"/>
    </source>
</evidence>
<comment type="catalytic activity">
    <reaction evidence="34">
        <text>hexanal + NADP(+) = (E)-hex-2-enal + NADPH + H(+)</text>
        <dbReference type="Rhea" id="RHEA:50776"/>
        <dbReference type="ChEBI" id="CHEBI:15378"/>
        <dbReference type="ChEBI" id="CHEBI:28913"/>
        <dbReference type="ChEBI" id="CHEBI:57783"/>
        <dbReference type="ChEBI" id="CHEBI:58349"/>
        <dbReference type="ChEBI" id="CHEBI:88528"/>
    </reaction>
    <physiologicalReaction direction="right-to-left" evidence="34">
        <dbReference type="Rhea" id="RHEA:50778"/>
    </physiologicalReaction>
</comment>
<evidence type="ECO:0000256" key="17">
    <source>
        <dbReference type="ARBA" id="ARBA00032255"/>
    </source>
</evidence>
<evidence type="ECO:0000256" key="19">
    <source>
        <dbReference type="ARBA" id="ARBA00033119"/>
    </source>
</evidence>
<dbReference type="InterPro" id="IPR036291">
    <property type="entry name" value="NAD(P)-bd_dom_sf"/>
</dbReference>
<evidence type="ECO:0000256" key="14">
    <source>
        <dbReference type="ARBA" id="ARBA00023098"/>
    </source>
</evidence>
<evidence type="ECO:0000256" key="24">
    <source>
        <dbReference type="ARBA" id="ARBA00047878"/>
    </source>
</evidence>
<evidence type="ECO:0000256" key="15">
    <source>
        <dbReference type="ARBA" id="ARBA00023278"/>
    </source>
</evidence>
<dbReference type="GO" id="GO:0047522">
    <property type="term" value="F:15-oxoprostaglandin 13-reductase [NAD(P)+] activity"/>
    <property type="evidence" value="ECO:0007669"/>
    <property type="project" value="UniProtKB-EC"/>
</dbReference>
<evidence type="ECO:0000256" key="28">
    <source>
        <dbReference type="ARBA" id="ARBA00048387"/>
    </source>
</evidence>
<dbReference type="EMBL" id="QCYY01000582">
    <property type="protein sequence ID" value="ROT84204.1"/>
    <property type="molecule type" value="Genomic_DNA"/>
</dbReference>
<evidence type="ECO:0000256" key="22">
    <source>
        <dbReference type="ARBA" id="ARBA00047742"/>
    </source>
</evidence>
<dbReference type="InterPro" id="IPR011032">
    <property type="entry name" value="GroES-like_sf"/>
</dbReference>
<evidence type="ECO:0000256" key="33">
    <source>
        <dbReference type="ARBA" id="ARBA00049179"/>
    </source>
</evidence>
<dbReference type="InterPro" id="IPR020843">
    <property type="entry name" value="ER"/>
</dbReference>
<evidence type="ECO:0000256" key="29">
    <source>
        <dbReference type="ARBA" id="ARBA00048591"/>
    </source>
</evidence>
<evidence type="ECO:0000256" key="9">
    <source>
        <dbReference type="ARBA" id="ARBA00022553"/>
    </source>
</evidence>
<dbReference type="CDD" id="cd08294">
    <property type="entry name" value="leukotriene_B4_DH_like"/>
    <property type="match status" value="1"/>
</dbReference>
<comment type="catalytic activity">
    <reaction evidence="32">
        <text>13,14-dihydro-15-oxo-prostaglandin E1 + NADP(+) = 15-oxoprostaglandin E1 + NADPH + H(+)</text>
        <dbReference type="Rhea" id="RHEA:50584"/>
        <dbReference type="ChEBI" id="CHEBI:15378"/>
        <dbReference type="ChEBI" id="CHEBI:57401"/>
        <dbReference type="ChEBI" id="CHEBI:57783"/>
        <dbReference type="ChEBI" id="CHEBI:58349"/>
        <dbReference type="ChEBI" id="CHEBI:133408"/>
    </reaction>
    <physiologicalReaction direction="right-to-left" evidence="32">
        <dbReference type="Rhea" id="RHEA:50586"/>
    </physiologicalReaction>
</comment>
<comment type="catalytic activity">
    <reaction evidence="31">
        <text>(5S,12S)-dihydroxy-(6E,10E,12E,14Z)-eicosatetraenoate + NADP(+) = 12-oxo-(5S)-hydroxy-(6E,8E,10E,14Z)-eicosatetraenoate + NADPH + H(+)</text>
        <dbReference type="Rhea" id="RHEA:51212"/>
        <dbReference type="ChEBI" id="CHEBI:15378"/>
        <dbReference type="ChEBI" id="CHEBI:57783"/>
        <dbReference type="ChEBI" id="CHEBI:58349"/>
        <dbReference type="ChEBI" id="CHEBI:133974"/>
        <dbReference type="ChEBI" id="CHEBI:133975"/>
    </reaction>
    <physiologicalReaction direction="left-to-right" evidence="31">
        <dbReference type="Rhea" id="RHEA:51213"/>
    </physiologicalReaction>
</comment>
<dbReference type="Pfam" id="PF16884">
    <property type="entry name" value="ADH_N_2"/>
    <property type="match status" value="1"/>
</dbReference>
<accession>A0A423U674</accession>
<dbReference type="InterPro" id="IPR045010">
    <property type="entry name" value="MDR_fam"/>
</dbReference>
<evidence type="ECO:0000313" key="36">
    <source>
        <dbReference type="EMBL" id="ROT84204.1"/>
    </source>
</evidence>
<comment type="catalytic activity">
    <reaction evidence="28">
        <text>4-hydroxynonanal + NADP(+) = (E)-4-hydroxynon-2-enal + NADPH + H(+)</text>
        <dbReference type="Rhea" id="RHEA:64736"/>
        <dbReference type="ChEBI" id="CHEBI:15378"/>
        <dbReference type="ChEBI" id="CHEBI:57783"/>
        <dbReference type="ChEBI" id="CHEBI:58349"/>
        <dbReference type="ChEBI" id="CHEBI:58968"/>
        <dbReference type="ChEBI" id="CHEBI:156112"/>
    </reaction>
    <physiologicalReaction direction="right-to-left" evidence="28">
        <dbReference type="Rhea" id="RHEA:64738"/>
    </physiologicalReaction>
</comment>
<comment type="catalytic activity">
    <reaction evidence="22">
        <text>pentan-2-one + NADP(+) = (E)-pent-3-en-2-one + NADPH + H(+)</text>
        <dbReference type="Rhea" id="RHEA:50788"/>
        <dbReference type="ChEBI" id="CHEBI:15378"/>
        <dbReference type="ChEBI" id="CHEBI:16472"/>
        <dbReference type="ChEBI" id="CHEBI:57783"/>
        <dbReference type="ChEBI" id="CHEBI:58349"/>
        <dbReference type="ChEBI" id="CHEBI:145276"/>
    </reaction>
    <physiologicalReaction direction="right-to-left" evidence="22">
        <dbReference type="Rhea" id="RHEA:50790"/>
    </physiologicalReaction>
</comment>
<evidence type="ECO:0000256" key="10">
    <source>
        <dbReference type="ARBA" id="ARBA00022832"/>
    </source>
</evidence>
<evidence type="ECO:0000256" key="11">
    <source>
        <dbReference type="ARBA" id="ARBA00022857"/>
    </source>
</evidence>
<dbReference type="Proteomes" id="UP000283509">
    <property type="component" value="Unassembled WGS sequence"/>
</dbReference>
<comment type="catalytic activity">
    <reaction evidence="29">
        <text>20-hydroxy-leukotriene B4 + NADP(+) = 12-oxo-20-hydroxy-leukotriene B4 + NADPH + H(+)</text>
        <dbReference type="Rhea" id="RHEA:51208"/>
        <dbReference type="ChEBI" id="CHEBI:15378"/>
        <dbReference type="ChEBI" id="CHEBI:57460"/>
        <dbReference type="ChEBI" id="CHEBI:57783"/>
        <dbReference type="ChEBI" id="CHEBI:58349"/>
        <dbReference type="ChEBI" id="CHEBI:133346"/>
    </reaction>
    <physiologicalReaction direction="left-to-right" evidence="29">
        <dbReference type="Rhea" id="RHEA:51209"/>
    </physiologicalReaction>
</comment>